<dbReference type="Pfam" id="PF00512">
    <property type="entry name" value="HisKA"/>
    <property type="match status" value="1"/>
</dbReference>
<dbReference type="CDD" id="cd16922">
    <property type="entry name" value="HATPase_EvgS-ArcB-TorS-like"/>
    <property type="match status" value="1"/>
</dbReference>
<dbReference type="InterPro" id="IPR050736">
    <property type="entry name" value="Sensor_HK_Regulatory"/>
</dbReference>
<evidence type="ECO:0000256" key="4">
    <source>
        <dbReference type="ARBA" id="ARBA00022679"/>
    </source>
</evidence>
<proteinExistence type="predicted"/>
<sequence>MSTINDYSTNISKNIYSNFMLSSIIEKLPIGVMVLDNQFNITIFNSIQESITKMNYESVINKNFFDIFPYLFSIELNTRLKNIFDTGESISITEFPFYNSKDNKNYIYINININVLKTEKEGHQIILFTMEKLKEIESIKVKEKVDLPEQDDIYYRNLIEFLPAAIFLHIEGKIIFCNSATAKLLGFDSPEELIGREICSFISPECREIVIKRIELVQKYGKSAPLIEEKFIKADGTNIYIQATSGRFPYKGIMASLSVALDISEHKKAEELQKKIKENYRLLSEAKKFDILKTEFFTNISHELRTPLNVILGAIQLLNYYHKIGINEEKSDQYLNSIKQNCFRILRLINNLIDITKMDSGYFEITPSNYNIVNIVENITLSVAEYAENKSINLIFDTDVEEKFISCDPDKIERIMLNLISNSIKFTNPNGKIFINIYDKGDHVIISVKDTGIGIPEDNLSIIFERFRQANKSLARNREGSGIGLSLVKSLVEMHGGKISVKSSWGKGSEFIISLPSVTASESISSFPNNPMMEDYAERINIEFSDIYP</sequence>
<comment type="caution">
    <text evidence="11">The sequence shown here is derived from an EMBL/GenBank/DDBJ whole genome shotgun (WGS) entry which is preliminary data.</text>
</comment>
<dbReference type="InterPro" id="IPR036097">
    <property type="entry name" value="HisK_dim/P_sf"/>
</dbReference>
<dbReference type="PANTHER" id="PTHR43711">
    <property type="entry name" value="TWO-COMPONENT HISTIDINE KINASE"/>
    <property type="match status" value="1"/>
</dbReference>
<evidence type="ECO:0000313" key="12">
    <source>
        <dbReference type="Proteomes" id="UP000076603"/>
    </source>
</evidence>
<gene>
    <name evidence="11" type="primary">tmoS_2</name>
    <name evidence="11" type="ORF">CLMAG_37550</name>
</gene>
<dbReference type="Pfam" id="PF13426">
    <property type="entry name" value="PAS_9"/>
    <property type="match status" value="1"/>
</dbReference>
<dbReference type="PROSITE" id="PS50112">
    <property type="entry name" value="PAS"/>
    <property type="match status" value="1"/>
</dbReference>
<keyword evidence="5" id="KW-0547">Nucleotide-binding</keyword>
<dbReference type="CDD" id="cd00082">
    <property type="entry name" value="HisKA"/>
    <property type="match status" value="1"/>
</dbReference>
<dbReference type="AlphaFoldDB" id="A0A162S6L8"/>
<dbReference type="NCBIfam" id="TIGR00229">
    <property type="entry name" value="sensory_box"/>
    <property type="match status" value="1"/>
</dbReference>
<reference evidence="11 12" key="1">
    <citation type="submission" date="2016-04" db="EMBL/GenBank/DDBJ databases">
        <title>Genome sequence of Clostridium magnum DSM 2767.</title>
        <authorList>
            <person name="Poehlein A."/>
            <person name="Uhlig R."/>
            <person name="Fischer R."/>
            <person name="Bahl H."/>
            <person name="Daniel R."/>
        </authorList>
    </citation>
    <scope>NUCLEOTIDE SEQUENCE [LARGE SCALE GENOMIC DNA]</scope>
    <source>
        <strain evidence="11 12">DSM 2767</strain>
    </source>
</reference>
<dbReference type="Pfam" id="PF02518">
    <property type="entry name" value="HATPase_c"/>
    <property type="match status" value="1"/>
</dbReference>
<dbReference type="STRING" id="1121326.CLMAG_37550"/>
<keyword evidence="8" id="KW-0902">Two-component regulatory system</keyword>
<dbReference type="SUPFAM" id="SSF47384">
    <property type="entry name" value="Homodimeric domain of signal transducing histidine kinase"/>
    <property type="match status" value="1"/>
</dbReference>
<dbReference type="Proteomes" id="UP000076603">
    <property type="component" value="Unassembled WGS sequence"/>
</dbReference>
<dbReference type="Gene3D" id="3.30.565.10">
    <property type="entry name" value="Histidine kinase-like ATPase, C-terminal domain"/>
    <property type="match status" value="1"/>
</dbReference>
<protein>
    <recommendedName>
        <fullName evidence="2">histidine kinase</fullName>
        <ecNumber evidence="2">2.7.13.3</ecNumber>
    </recommendedName>
</protein>
<keyword evidence="7" id="KW-0067">ATP-binding</keyword>
<dbReference type="GO" id="GO:0000155">
    <property type="term" value="F:phosphorelay sensor kinase activity"/>
    <property type="evidence" value="ECO:0007669"/>
    <property type="project" value="InterPro"/>
</dbReference>
<dbReference type="SUPFAM" id="SSF55785">
    <property type="entry name" value="PYP-like sensor domain (PAS domain)"/>
    <property type="match status" value="2"/>
</dbReference>
<organism evidence="11 12">
    <name type="scientific">Clostridium magnum DSM 2767</name>
    <dbReference type="NCBI Taxonomy" id="1121326"/>
    <lineage>
        <taxon>Bacteria</taxon>
        <taxon>Bacillati</taxon>
        <taxon>Bacillota</taxon>
        <taxon>Clostridia</taxon>
        <taxon>Eubacteriales</taxon>
        <taxon>Clostridiaceae</taxon>
        <taxon>Clostridium</taxon>
    </lineage>
</organism>
<dbReference type="EC" id="2.7.13.3" evidence="2"/>
<accession>A0A162S6L8</accession>
<dbReference type="PANTHER" id="PTHR43711:SF26">
    <property type="entry name" value="SENSOR HISTIDINE KINASE RCSC"/>
    <property type="match status" value="1"/>
</dbReference>
<dbReference type="GO" id="GO:0005524">
    <property type="term" value="F:ATP binding"/>
    <property type="evidence" value="ECO:0007669"/>
    <property type="project" value="UniProtKB-KW"/>
</dbReference>
<evidence type="ECO:0000256" key="2">
    <source>
        <dbReference type="ARBA" id="ARBA00012438"/>
    </source>
</evidence>
<keyword evidence="3" id="KW-0597">Phosphoprotein</keyword>
<dbReference type="PRINTS" id="PR00344">
    <property type="entry name" value="BCTRLSENSOR"/>
</dbReference>
<dbReference type="SUPFAM" id="SSF55874">
    <property type="entry name" value="ATPase domain of HSP90 chaperone/DNA topoisomerase II/histidine kinase"/>
    <property type="match status" value="1"/>
</dbReference>
<keyword evidence="12" id="KW-1185">Reference proteome</keyword>
<dbReference type="InterPro" id="IPR004358">
    <property type="entry name" value="Sig_transdc_His_kin-like_C"/>
</dbReference>
<dbReference type="CDD" id="cd00130">
    <property type="entry name" value="PAS"/>
    <property type="match status" value="2"/>
</dbReference>
<evidence type="ECO:0000256" key="8">
    <source>
        <dbReference type="ARBA" id="ARBA00023012"/>
    </source>
</evidence>
<evidence type="ECO:0000259" key="10">
    <source>
        <dbReference type="PROSITE" id="PS50112"/>
    </source>
</evidence>
<keyword evidence="4 11" id="KW-0808">Transferase</keyword>
<evidence type="ECO:0000256" key="7">
    <source>
        <dbReference type="ARBA" id="ARBA00022840"/>
    </source>
</evidence>
<dbReference type="PROSITE" id="PS50109">
    <property type="entry name" value="HIS_KIN"/>
    <property type="match status" value="1"/>
</dbReference>
<evidence type="ECO:0000259" key="9">
    <source>
        <dbReference type="PROSITE" id="PS50109"/>
    </source>
</evidence>
<dbReference type="SMART" id="SM00388">
    <property type="entry name" value="HisKA"/>
    <property type="match status" value="1"/>
</dbReference>
<dbReference type="RefSeq" id="WP_066625699.1">
    <property type="nucleotide sequence ID" value="NZ_FQXL01000013.1"/>
</dbReference>
<evidence type="ECO:0000256" key="6">
    <source>
        <dbReference type="ARBA" id="ARBA00022777"/>
    </source>
</evidence>
<evidence type="ECO:0000256" key="3">
    <source>
        <dbReference type="ARBA" id="ARBA00022553"/>
    </source>
</evidence>
<evidence type="ECO:0000256" key="5">
    <source>
        <dbReference type="ARBA" id="ARBA00022741"/>
    </source>
</evidence>
<dbReference type="Gene3D" id="3.30.450.20">
    <property type="entry name" value="PAS domain"/>
    <property type="match status" value="2"/>
</dbReference>
<dbReference type="Pfam" id="PF13188">
    <property type="entry name" value="PAS_8"/>
    <property type="match status" value="1"/>
</dbReference>
<dbReference type="InterPro" id="IPR036890">
    <property type="entry name" value="HATPase_C_sf"/>
</dbReference>
<dbReference type="OrthoDB" id="9813394at2"/>
<keyword evidence="6 11" id="KW-0418">Kinase</keyword>
<evidence type="ECO:0000256" key="1">
    <source>
        <dbReference type="ARBA" id="ARBA00000085"/>
    </source>
</evidence>
<feature type="domain" description="PAS" evidence="10">
    <location>
        <begin position="151"/>
        <end position="221"/>
    </location>
</feature>
<name>A0A162S6L8_9CLOT</name>
<comment type="catalytic activity">
    <reaction evidence="1">
        <text>ATP + protein L-histidine = ADP + protein N-phospho-L-histidine.</text>
        <dbReference type="EC" id="2.7.13.3"/>
    </reaction>
</comment>
<dbReference type="SMART" id="SM00091">
    <property type="entry name" value="PAS"/>
    <property type="match status" value="2"/>
</dbReference>
<dbReference type="Gene3D" id="1.10.287.130">
    <property type="match status" value="1"/>
</dbReference>
<dbReference type="InterPro" id="IPR035965">
    <property type="entry name" value="PAS-like_dom_sf"/>
</dbReference>
<dbReference type="PATRIC" id="fig|1121326.3.peg.3799"/>
<feature type="domain" description="Histidine kinase" evidence="9">
    <location>
        <begin position="299"/>
        <end position="519"/>
    </location>
</feature>
<dbReference type="EMBL" id="LWAE01000004">
    <property type="protein sequence ID" value="KZL90844.1"/>
    <property type="molecule type" value="Genomic_DNA"/>
</dbReference>
<evidence type="ECO:0000313" key="11">
    <source>
        <dbReference type="EMBL" id="KZL90844.1"/>
    </source>
</evidence>
<dbReference type="FunFam" id="3.30.565.10:FF:000037">
    <property type="entry name" value="Hybrid sensor histidine kinase/response regulator"/>
    <property type="match status" value="1"/>
</dbReference>
<dbReference type="InterPro" id="IPR005467">
    <property type="entry name" value="His_kinase_dom"/>
</dbReference>
<dbReference type="InterPro" id="IPR003661">
    <property type="entry name" value="HisK_dim/P_dom"/>
</dbReference>
<dbReference type="InterPro" id="IPR003594">
    <property type="entry name" value="HATPase_dom"/>
</dbReference>
<dbReference type="SMART" id="SM00387">
    <property type="entry name" value="HATPase_c"/>
    <property type="match status" value="1"/>
</dbReference>
<dbReference type="InterPro" id="IPR000014">
    <property type="entry name" value="PAS"/>
</dbReference>